<dbReference type="Proteomes" id="UP000789739">
    <property type="component" value="Unassembled WGS sequence"/>
</dbReference>
<protein>
    <submittedName>
        <fullName evidence="3">11178_t:CDS:1</fullName>
    </submittedName>
</protein>
<keyword evidence="2" id="KW-0732">Signal</keyword>
<keyword evidence="4" id="KW-1185">Reference proteome</keyword>
<feature type="signal peptide" evidence="2">
    <location>
        <begin position="1"/>
        <end position="19"/>
    </location>
</feature>
<keyword evidence="1" id="KW-1133">Transmembrane helix</keyword>
<proteinExistence type="predicted"/>
<organism evidence="3 4">
    <name type="scientific">Paraglomus brasilianum</name>
    <dbReference type="NCBI Taxonomy" id="144538"/>
    <lineage>
        <taxon>Eukaryota</taxon>
        <taxon>Fungi</taxon>
        <taxon>Fungi incertae sedis</taxon>
        <taxon>Mucoromycota</taxon>
        <taxon>Glomeromycotina</taxon>
        <taxon>Glomeromycetes</taxon>
        <taxon>Paraglomerales</taxon>
        <taxon>Paraglomeraceae</taxon>
        <taxon>Paraglomus</taxon>
    </lineage>
</organism>
<evidence type="ECO:0000313" key="4">
    <source>
        <dbReference type="Proteomes" id="UP000789739"/>
    </source>
</evidence>
<evidence type="ECO:0000256" key="1">
    <source>
        <dbReference type="SAM" id="Phobius"/>
    </source>
</evidence>
<comment type="caution">
    <text evidence="3">The sequence shown here is derived from an EMBL/GenBank/DDBJ whole genome shotgun (WGS) entry which is preliminary data.</text>
</comment>
<keyword evidence="1" id="KW-0812">Transmembrane</keyword>
<dbReference type="OrthoDB" id="2414008at2759"/>
<reference evidence="3" key="1">
    <citation type="submission" date="2021-06" db="EMBL/GenBank/DDBJ databases">
        <authorList>
            <person name="Kallberg Y."/>
            <person name="Tangrot J."/>
            <person name="Rosling A."/>
        </authorList>
    </citation>
    <scope>NUCLEOTIDE SEQUENCE</scope>
    <source>
        <strain evidence="3">BR232B</strain>
    </source>
</reference>
<accession>A0A9N9G9T6</accession>
<dbReference type="EMBL" id="CAJVPI010001049">
    <property type="protein sequence ID" value="CAG8591399.1"/>
    <property type="molecule type" value="Genomic_DNA"/>
</dbReference>
<feature type="chain" id="PRO_5040485670" evidence="2">
    <location>
        <begin position="20"/>
        <end position="120"/>
    </location>
</feature>
<keyword evidence="1" id="KW-0472">Membrane</keyword>
<dbReference type="AlphaFoldDB" id="A0A9N9G9T6"/>
<name>A0A9N9G9T6_9GLOM</name>
<feature type="transmembrane region" description="Helical" evidence="1">
    <location>
        <begin position="81"/>
        <end position="102"/>
    </location>
</feature>
<sequence length="120" mass="12489">MKIFTLVLLVLAAVTLASAEMQRSSGTTNLPQMKSNLTKDETCPSGYYACTDSLGGCCPNGHSCTDGGFTCSKTTKTEDNIFIGVGITVAVLGVGLVVVKIYKKCCGQHHNGTPSNGGRP</sequence>
<gene>
    <name evidence="3" type="ORF">PBRASI_LOCUS7143</name>
</gene>
<evidence type="ECO:0000256" key="2">
    <source>
        <dbReference type="SAM" id="SignalP"/>
    </source>
</evidence>
<evidence type="ECO:0000313" key="3">
    <source>
        <dbReference type="EMBL" id="CAG8591399.1"/>
    </source>
</evidence>